<accession>A0ABX5Y409</accession>
<evidence type="ECO:0000313" key="2">
    <source>
        <dbReference type="EMBL" id="QDV88550.1"/>
    </source>
</evidence>
<proteinExistence type="predicted"/>
<dbReference type="Proteomes" id="UP000318081">
    <property type="component" value="Chromosome"/>
</dbReference>
<name>A0ABX5Y409_9BACT</name>
<organism evidence="2 3">
    <name type="scientific">Stieleria magnilauensis</name>
    <dbReference type="NCBI Taxonomy" id="2527963"/>
    <lineage>
        <taxon>Bacteria</taxon>
        <taxon>Pseudomonadati</taxon>
        <taxon>Planctomycetota</taxon>
        <taxon>Planctomycetia</taxon>
        <taxon>Pirellulales</taxon>
        <taxon>Pirellulaceae</taxon>
        <taxon>Stieleria</taxon>
    </lineage>
</organism>
<feature type="region of interest" description="Disordered" evidence="1">
    <location>
        <begin position="1"/>
        <end position="23"/>
    </location>
</feature>
<evidence type="ECO:0000256" key="1">
    <source>
        <dbReference type="SAM" id="MobiDB-lite"/>
    </source>
</evidence>
<protein>
    <submittedName>
        <fullName evidence="2">Uncharacterized protein</fullName>
    </submittedName>
</protein>
<evidence type="ECO:0000313" key="3">
    <source>
        <dbReference type="Proteomes" id="UP000318081"/>
    </source>
</evidence>
<dbReference type="EMBL" id="CP036432">
    <property type="protein sequence ID" value="QDV88550.1"/>
    <property type="molecule type" value="Genomic_DNA"/>
</dbReference>
<reference evidence="2 3" key="1">
    <citation type="submission" date="2019-02" db="EMBL/GenBank/DDBJ databases">
        <title>Deep-cultivation of Planctomycetes and their phenomic and genomic characterization uncovers novel biology.</title>
        <authorList>
            <person name="Wiegand S."/>
            <person name="Jogler M."/>
            <person name="Boedeker C."/>
            <person name="Pinto D."/>
            <person name="Vollmers J."/>
            <person name="Rivas-Marin E."/>
            <person name="Kohn T."/>
            <person name="Peeters S.H."/>
            <person name="Heuer A."/>
            <person name="Rast P."/>
            <person name="Oberbeckmann S."/>
            <person name="Bunk B."/>
            <person name="Jeske O."/>
            <person name="Meyerdierks A."/>
            <person name="Storesund J.E."/>
            <person name="Kallscheuer N."/>
            <person name="Luecker S."/>
            <person name="Lage O.M."/>
            <person name="Pohl T."/>
            <person name="Merkel B.J."/>
            <person name="Hornburger P."/>
            <person name="Mueller R.-W."/>
            <person name="Bruemmer F."/>
            <person name="Labrenz M."/>
            <person name="Spormann A.M."/>
            <person name="Op den Camp H."/>
            <person name="Overmann J."/>
            <person name="Amann R."/>
            <person name="Jetten M.S.M."/>
            <person name="Mascher T."/>
            <person name="Medema M.H."/>
            <person name="Devos D.P."/>
            <person name="Kaster A.-K."/>
            <person name="Ovreas L."/>
            <person name="Rohde M."/>
            <person name="Galperin M.Y."/>
            <person name="Jogler C."/>
        </authorList>
    </citation>
    <scope>NUCLEOTIDE SEQUENCE [LARGE SCALE GENOMIC DNA]</scope>
    <source>
        <strain evidence="2 3">TBK1r</strain>
    </source>
</reference>
<sequence length="83" mass="9257">MITGAMTAHNPHSGGRLRTEVGRANGNGDRSWRHLSCSIILPRMILPSFDGQRARLQLCTTVLITLTYRSEFSAIDRALMETQ</sequence>
<keyword evidence="3" id="KW-1185">Reference proteome</keyword>
<gene>
    <name evidence="2" type="ORF">TBK1r_75850</name>
</gene>